<evidence type="ECO:0000313" key="16">
    <source>
        <dbReference type="EMBL" id="CAE6849766.1"/>
    </source>
</evidence>
<sequence length="875" mass="96109">MTHIASTQYITLSSFLAKAALDERVPAGLVTLIESVADACSSIATAVERGVFDGASGTAHSENVHGEAQKKLDVVSNDIMISTVESIGCLRGLASEELESVQVSGHEHATDTPEYLLLFDPLDGSSNLEINGIVGSIFSVLAAPVSDAVLDERHFLQPGVKQVCAGYAIYGATTMFVLTTGYGVDGFTFDRESASFALTHPQLQIPENTCEFAINMSNERYWEEPVRRYVRECVAGASGPRQTNFNMRWIASMVAEVHRILMRGGVFLYPRDNKNPQLAGRLRLTYEANPMSFIVEQAGGMSTTGEMPIMEVQPDHVHQRVPVILGSRLEVERLIRYHDEVVAAWSSLQTHYEKIRDAHMRDWFAPENDPAPTRAERFAFAGGGLAADFSKNRITDETLKLLVQLAREAGVEKRRDAMFAGEVVNPTEGRAALHTALRATDPKAPFHAEIQAERAKMAAFADKVRSGEWTGYTGKRIRYVVNIGIGGSDLGPKMVVHALHHLATPEITTHFVSNVDGADLYNVMQMIDPEETLAIIVSKTFTTLETMTNARSLRDWFTEKGCPESALAKHFVGVSANPSEVVKFGIAKENVFEMWDWVGGRYSLWSAVGLSIMIAIGPKQFDELLAGANEMDQHFRDAPLEKNLPVLLGMIGIWYRNFFGSQSYLVAPYSEALHFLPSYLQQLEMESNGKSARLDGVMVDYPTAAVTWGEPGTNGQHAFFQMLHQGPTIVPIDFIAVLTPEHPLVSHHPKLLANCFAQSEALMLGRTLEEAKKVAGADKPELAPHLVFPGNRPTSTLLVDALTARSLGALIALYEHKVLVQASVWDINPFDQWGVELGKILGKVVEADLTSASVDEKKHDSSTSALIARARARLR</sequence>
<evidence type="ECO:0000256" key="2">
    <source>
        <dbReference type="ARBA" id="ARBA00004926"/>
    </source>
</evidence>
<feature type="domain" description="Fructose-1-6-bisphosphatase class I N-terminal" evidence="14">
    <location>
        <begin position="11"/>
        <end position="201"/>
    </location>
</feature>
<dbReference type="PIRSF" id="PIRSF500210">
    <property type="entry name" value="FBPtase"/>
    <property type="match status" value="1"/>
</dbReference>
<feature type="active site" evidence="11">
    <location>
        <position position="839"/>
    </location>
</feature>
<dbReference type="NCBIfam" id="NF006779">
    <property type="entry name" value="PRK09293.1-3"/>
    <property type="match status" value="1"/>
</dbReference>
<evidence type="ECO:0000256" key="8">
    <source>
        <dbReference type="ARBA" id="ARBA00023235"/>
    </source>
</evidence>
<dbReference type="CDD" id="cd00354">
    <property type="entry name" value="FBPase"/>
    <property type="match status" value="1"/>
</dbReference>
<dbReference type="EC" id="3.1.3.11" evidence="12"/>
<dbReference type="NCBIfam" id="NF001211">
    <property type="entry name" value="PRK00179.1"/>
    <property type="match status" value="1"/>
</dbReference>
<dbReference type="InterPro" id="IPR035482">
    <property type="entry name" value="SIS_PGI_2"/>
</dbReference>
<feature type="binding site" evidence="12">
    <location>
        <position position="122"/>
    </location>
    <ligand>
        <name>Mg(2+)</name>
        <dbReference type="ChEBI" id="CHEBI:18420"/>
        <label>1</label>
    </ligand>
</feature>
<keyword evidence="9 12" id="KW-0119">Carbohydrate metabolism</keyword>
<dbReference type="PROSITE" id="PS00174">
    <property type="entry name" value="P_GLUCOSE_ISOMERASE_2"/>
    <property type="match status" value="1"/>
</dbReference>
<comment type="catalytic activity">
    <reaction evidence="10 11">
        <text>alpha-D-glucose 6-phosphate = beta-D-fructose 6-phosphate</text>
        <dbReference type="Rhea" id="RHEA:11816"/>
        <dbReference type="ChEBI" id="CHEBI:57634"/>
        <dbReference type="ChEBI" id="CHEBI:58225"/>
        <dbReference type="EC" id="5.3.1.9"/>
    </reaction>
</comment>
<organism evidence="16 17">
    <name type="scientific">Paraburkholderia nemoris</name>
    <dbReference type="NCBI Taxonomy" id="2793076"/>
    <lineage>
        <taxon>Bacteria</taxon>
        <taxon>Pseudomonadati</taxon>
        <taxon>Pseudomonadota</taxon>
        <taxon>Betaproteobacteria</taxon>
        <taxon>Burkholderiales</taxon>
        <taxon>Burkholderiaceae</taxon>
        <taxon>Paraburkholderia</taxon>
    </lineage>
</organism>
<dbReference type="Proteomes" id="UP000673821">
    <property type="component" value="Unassembled WGS sequence"/>
</dbReference>
<dbReference type="InterPro" id="IPR023096">
    <property type="entry name" value="G6P_Isomerase_C"/>
</dbReference>
<comment type="pathway">
    <text evidence="2 11">Carbohydrate degradation; glycolysis; D-glyceraldehyde 3-phosphate and glycerone phosphate from D-glucose: step 2/4.</text>
</comment>
<proteinExistence type="inferred from homology"/>
<feature type="binding site" evidence="12">
    <location>
        <position position="96"/>
    </location>
    <ligand>
        <name>Mg(2+)</name>
        <dbReference type="ChEBI" id="CHEBI:18420"/>
        <label>1</label>
    </ligand>
</feature>
<evidence type="ECO:0000256" key="12">
    <source>
        <dbReference type="HAMAP-Rule" id="MF_01855"/>
    </source>
</evidence>
<dbReference type="PANTHER" id="PTHR11469">
    <property type="entry name" value="GLUCOSE-6-PHOSPHATE ISOMERASE"/>
    <property type="match status" value="1"/>
</dbReference>
<comment type="cofactor">
    <cofactor evidence="12">
        <name>Mg(2+)</name>
        <dbReference type="ChEBI" id="CHEBI:18420"/>
    </cofactor>
    <text evidence="12">Binds 2 magnesium ions per subunit.</text>
</comment>
<keyword evidence="12" id="KW-0479">Metal-binding</keyword>
<evidence type="ECO:0000256" key="6">
    <source>
        <dbReference type="ARBA" id="ARBA00022801"/>
    </source>
</evidence>
<comment type="subcellular location">
    <subcellularLocation>
        <location evidence="12">Cytoplasm</location>
    </subcellularLocation>
</comment>
<comment type="catalytic activity">
    <reaction evidence="1 12">
        <text>beta-D-fructose 1,6-bisphosphate + H2O = beta-D-fructose 6-phosphate + phosphate</text>
        <dbReference type="Rhea" id="RHEA:11064"/>
        <dbReference type="ChEBI" id="CHEBI:15377"/>
        <dbReference type="ChEBI" id="CHEBI:32966"/>
        <dbReference type="ChEBI" id="CHEBI:43474"/>
        <dbReference type="ChEBI" id="CHEBI:57634"/>
        <dbReference type="EC" id="3.1.3.11"/>
    </reaction>
</comment>
<feature type="binding site" evidence="12">
    <location>
        <position position="120"/>
    </location>
    <ligand>
        <name>Mg(2+)</name>
        <dbReference type="ChEBI" id="CHEBI:18420"/>
        <label>2</label>
    </ligand>
</feature>
<comment type="pathway">
    <text evidence="11">Carbohydrate biosynthesis; gluconeogenesis.</text>
</comment>
<dbReference type="CDD" id="cd05016">
    <property type="entry name" value="SIS_PGI_2"/>
    <property type="match status" value="1"/>
</dbReference>
<gene>
    <name evidence="16" type="primary">pgi_2</name>
    <name evidence="12" type="synonym">fbp</name>
    <name evidence="11" type="synonym">pgi</name>
    <name evidence="16" type="ORF">R69776_07438</name>
</gene>
<dbReference type="GO" id="GO:0004347">
    <property type="term" value="F:glucose-6-phosphate isomerase activity"/>
    <property type="evidence" value="ECO:0007669"/>
    <property type="project" value="UniProtKB-EC"/>
</dbReference>
<comment type="similarity">
    <text evidence="4 12 13">Belongs to the FBPase class 1 family.</text>
</comment>
<dbReference type="HAMAP" id="MF_01855">
    <property type="entry name" value="FBPase_class1"/>
    <property type="match status" value="1"/>
</dbReference>
<feature type="active site" evidence="11">
    <location>
        <position position="717"/>
    </location>
</feature>
<dbReference type="InterPro" id="IPR046348">
    <property type="entry name" value="SIS_dom_sf"/>
</dbReference>
<dbReference type="Gene3D" id="3.40.50.10490">
    <property type="entry name" value="Glucose-6-phosphate isomerase like protein, domain 1"/>
    <property type="match status" value="2"/>
</dbReference>
<evidence type="ECO:0000256" key="7">
    <source>
        <dbReference type="ARBA" id="ARBA00023152"/>
    </source>
</evidence>
<dbReference type="SUPFAM" id="SSF56655">
    <property type="entry name" value="Carbohydrate phosphatase"/>
    <property type="match status" value="1"/>
</dbReference>
<dbReference type="EMBL" id="CAJNBH010000035">
    <property type="protein sequence ID" value="CAE6849766.1"/>
    <property type="molecule type" value="Genomic_DNA"/>
</dbReference>
<evidence type="ECO:0000256" key="3">
    <source>
        <dbReference type="ARBA" id="ARBA00006604"/>
    </source>
</evidence>
<keyword evidence="12" id="KW-0963">Cytoplasm</keyword>
<feature type="domain" description="Fructose-1-6-bisphosphatase class 1 C-terminal" evidence="15">
    <location>
        <begin position="205"/>
        <end position="338"/>
    </location>
</feature>
<evidence type="ECO:0000256" key="11">
    <source>
        <dbReference type="HAMAP-Rule" id="MF_00473"/>
    </source>
</evidence>
<reference evidence="16 17" key="1">
    <citation type="submission" date="2021-02" db="EMBL/GenBank/DDBJ databases">
        <authorList>
            <person name="Vanwijnsberghe S."/>
        </authorList>
    </citation>
    <scope>NUCLEOTIDE SEQUENCE [LARGE SCALE GENOMIC DNA]</scope>
    <source>
        <strain evidence="16 17">R-69776</strain>
    </source>
</reference>
<keyword evidence="12" id="KW-0460">Magnesium</keyword>
<evidence type="ECO:0000256" key="10">
    <source>
        <dbReference type="ARBA" id="ARBA00029321"/>
    </source>
</evidence>
<dbReference type="Pfam" id="PF18913">
    <property type="entry name" value="FBPase_C"/>
    <property type="match status" value="1"/>
</dbReference>
<evidence type="ECO:0000313" key="17">
    <source>
        <dbReference type="Proteomes" id="UP000673821"/>
    </source>
</evidence>
<dbReference type="InterPro" id="IPR000146">
    <property type="entry name" value="FBPase_class-1"/>
</dbReference>
<dbReference type="PANTHER" id="PTHR11469:SF1">
    <property type="entry name" value="GLUCOSE-6-PHOSPHATE ISOMERASE"/>
    <property type="match status" value="1"/>
</dbReference>
<comment type="caution">
    <text evidence="12">Lacks conserved residue(s) required for the propagation of feature annotation.</text>
</comment>
<comment type="subunit">
    <text evidence="12">Homotetramer.</text>
</comment>
<dbReference type="InterPro" id="IPR044015">
    <property type="entry name" value="FBPase_C_dom"/>
</dbReference>
<comment type="similarity">
    <text evidence="3 11">Belongs to the GPI family.</text>
</comment>
<feature type="binding site" evidence="12">
    <location>
        <position position="123"/>
    </location>
    <ligand>
        <name>Mg(2+)</name>
        <dbReference type="ChEBI" id="CHEBI:18420"/>
        <label>2</label>
    </ligand>
</feature>
<keyword evidence="7 11" id="KW-0324">Glycolysis</keyword>
<dbReference type="InterPro" id="IPR035476">
    <property type="entry name" value="SIS_PGI_1"/>
</dbReference>
<feature type="binding site" evidence="12">
    <location>
        <position position="215"/>
    </location>
    <ligand>
        <name>substrate</name>
    </ligand>
</feature>
<feature type="binding site" evidence="12">
    <location>
        <position position="120"/>
    </location>
    <ligand>
        <name>Mg(2+)</name>
        <dbReference type="ChEBI" id="CHEBI:18420"/>
        <label>1</label>
    </ligand>
</feature>
<comment type="caution">
    <text evidence="16">The sequence shown here is derived from an EMBL/GenBank/DDBJ whole genome shotgun (WGS) entry which is preliminary data.</text>
</comment>
<dbReference type="InterPro" id="IPR018189">
    <property type="entry name" value="Phosphoglucose_isomerase_CS"/>
</dbReference>
<dbReference type="PRINTS" id="PR00115">
    <property type="entry name" value="F16BPHPHTASE"/>
</dbReference>
<dbReference type="Pfam" id="PF00316">
    <property type="entry name" value="FBPase"/>
    <property type="match status" value="1"/>
</dbReference>
<dbReference type="PROSITE" id="PS00765">
    <property type="entry name" value="P_GLUCOSE_ISOMERASE_1"/>
    <property type="match status" value="1"/>
</dbReference>
<dbReference type="EC" id="5.3.1.9" evidence="11"/>
<dbReference type="Gene3D" id="3.30.540.10">
    <property type="entry name" value="Fructose-1,6-Bisphosphatase, subunit A, domain 1"/>
    <property type="match status" value="1"/>
</dbReference>
<name>A0ABM8T1N6_9BURK</name>
<keyword evidence="6 12" id="KW-0378">Hydrolase</keyword>
<evidence type="ECO:0000256" key="13">
    <source>
        <dbReference type="RuleBase" id="RU000508"/>
    </source>
</evidence>
<protein>
    <recommendedName>
        <fullName evidence="11 12">Multifunctional fusion protein</fullName>
    </recommendedName>
    <domain>
        <recommendedName>
            <fullName evidence="11">Glucose-6-phosphate isomerase</fullName>
            <shortName evidence="11">GPI</shortName>
            <ecNumber evidence="11">5.3.1.9</ecNumber>
        </recommendedName>
        <alternativeName>
            <fullName evidence="11">Phosphoglucose isomerase</fullName>
        </alternativeName>
        <alternativeName>
            <fullName evidence="11">Phosphohexose isomerase</fullName>
            <shortName evidence="11">PGI</shortName>
            <shortName evidence="11">PHI</shortName>
        </alternativeName>
    </domain>
    <domain>
        <recommendedName>
            <fullName evidence="12">Fructose-1,6-bisphosphatase class 1</fullName>
            <shortName evidence="12">FBPase class 1</shortName>
            <ecNumber evidence="12">3.1.3.11</ecNumber>
        </recommendedName>
        <alternativeName>
            <fullName evidence="12">D-fructose-1,6-bisphosphate 1-phosphohydrolase class 1</fullName>
        </alternativeName>
    </domain>
</protein>
<evidence type="ECO:0000256" key="1">
    <source>
        <dbReference type="ARBA" id="ARBA00001273"/>
    </source>
</evidence>
<keyword evidence="17" id="KW-1185">Reference proteome</keyword>
<feature type="binding site" evidence="12">
    <location>
        <position position="287"/>
    </location>
    <ligand>
        <name>Mg(2+)</name>
        <dbReference type="ChEBI" id="CHEBI:18420"/>
        <label>2</label>
    </ligand>
</feature>
<feature type="active site" description="Proton donor" evidence="11">
    <location>
        <position position="686"/>
    </location>
</feature>
<dbReference type="Gene3D" id="1.10.1390.10">
    <property type="match status" value="1"/>
</dbReference>
<keyword evidence="8 11" id="KW-0413">Isomerase</keyword>
<evidence type="ECO:0000259" key="15">
    <source>
        <dbReference type="Pfam" id="PF18913"/>
    </source>
</evidence>
<comment type="function">
    <text evidence="11">Catalyzes the reversible isomerization of glucose-6-phosphate to fructose-6-phosphate.</text>
</comment>
<dbReference type="Pfam" id="PF00342">
    <property type="entry name" value="PGI"/>
    <property type="match status" value="1"/>
</dbReference>
<dbReference type="SUPFAM" id="SSF53697">
    <property type="entry name" value="SIS domain"/>
    <property type="match status" value="1"/>
</dbReference>
<dbReference type="InterPro" id="IPR001672">
    <property type="entry name" value="G6P_Isomerase"/>
</dbReference>
<dbReference type="InterPro" id="IPR028343">
    <property type="entry name" value="FBPtase"/>
</dbReference>
<dbReference type="InterPro" id="IPR033391">
    <property type="entry name" value="FBPase_N"/>
</dbReference>
<feature type="binding site" evidence="12">
    <location>
        <begin position="123"/>
        <end position="126"/>
    </location>
    <ligand>
        <name>substrate</name>
    </ligand>
</feature>
<dbReference type="Gene3D" id="3.40.190.80">
    <property type="match status" value="1"/>
</dbReference>
<evidence type="ECO:0000259" key="14">
    <source>
        <dbReference type="Pfam" id="PF00316"/>
    </source>
</evidence>
<dbReference type="PROSITE" id="PS51463">
    <property type="entry name" value="P_GLUCOSE_ISOMERASE_3"/>
    <property type="match status" value="1"/>
</dbReference>
<evidence type="ECO:0000256" key="9">
    <source>
        <dbReference type="ARBA" id="ARBA00023277"/>
    </source>
</evidence>
<evidence type="ECO:0000256" key="4">
    <source>
        <dbReference type="ARBA" id="ARBA00010941"/>
    </source>
</evidence>
<dbReference type="PIRSF" id="PIRSF000904">
    <property type="entry name" value="FBPtase_SBPase"/>
    <property type="match status" value="1"/>
</dbReference>
<dbReference type="CDD" id="cd05015">
    <property type="entry name" value="SIS_PGI_1"/>
    <property type="match status" value="1"/>
</dbReference>
<evidence type="ECO:0000256" key="5">
    <source>
        <dbReference type="ARBA" id="ARBA00022432"/>
    </source>
</evidence>
<keyword evidence="5 11" id="KW-0312">Gluconeogenesis</keyword>
<dbReference type="HAMAP" id="MF_00473">
    <property type="entry name" value="G6P_isomerase"/>
    <property type="match status" value="1"/>
</dbReference>
<accession>A0ABM8T1N6</accession>